<organism evidence="1 2">
    <name type="scientific">Trifolium pratense</name>
    <name type="common">Red clover</name>
    <dbReference type="NCBI Taxonomy" id="57577"/>
    <lineage>
        <taxon>Eukaryota</taxon>
        <taxon>Viridiplantae</taxon>
        <taxon>Streptophyta</taxon>
        <taxon>Embryophyta</taxon>
        <taxon>Tracheophyta</taxon>
        <taxon>Spermatophyta</taxon>
        <taxon>Magnoliopsida</taxon>
        <taxon>eudicotyledons</taxon>
        <taxon>Gunneridae</taxon>
        <taxon>Pentapetalae</taxon>
        <taxon>rosids</taxon>
        <taxon>fabids</taxon>
        <taxon>Fabales</taxon>
        <taxon>Fabaceae</taxon>
        <taxon>Papilionoideae</taxon>
        <taxon>50 kb inversion clade</taxon>
        <taxon>NPAAA clade</taxon>
        <taxon>Hologalegina</taxon>
        <taxon>IRL clade</taxon>
        <taxon>Trifolieae</taxon>
        <taxon>Trifolium</taxon>
    </lineage>
</organism>
<reference evidence="1" key="1">
    <citation type="submission" date="2023-10" db="EMBL/GenBank/DDBJ databases">
        <authorList>
            <person name="Rodriguez Cubillos JULIANA M."/>
            <person name="De Vega J."/>
        </authorList>
    </citation>
    <scope>NUCLEOTIDE SEQUENCE</scope>
</reference>
<dbReference type="Proteomes" id="UP001177021">
    <property type="component" value="Unassembled WGS sequence"/>
</dbReference>
<comment type="caution">
    <text evidence="1">The sequence shown here is derived from an EMBL/GenBank/DDBJ whole genome shotgun (WGS) entry which is preliminary data.</text>
</comment>
<proteinExistence type="predicted"/>
<evidence type="ECO:0000313" key="2">
    <source>
        <dbReference type="Proteomes" id="UP001177021"/>
    </source>
</evidence>
<protein>
    <submittedName>
        <fullName evidence="1">Uncharacterized protein</fullName>
    </submittedName>
</protein>
<keyword evidence="2" id="KW-1185">Reference proteome</keyword>
<dbReference type="EMBL" id="CASHSV030000615">
    <property type="protein sequence ID" value="CAJ2670798.1"/>
    <property type="molecule type" value="Genomic_DNA"/>
</dbReference>
<name>A0ACB0LN32_TRIPR</name>
<sequence>MAGGGNVLARAISYLVNEVVVTGLANSPAFQRFAVRTSKNIEVISKKADQKRQEFAEHLSKLESFKNQQ</sequence>
<accession>A0ACB0LN32</accession>
<evidence type="ECO:0000313" key="1">
    <source>
        <dbReference type="EMBL" id="CAJ2670798.1"/>
    </source>
</evidence>
<gene>
    <name evidence="1" type="ORF">MILVUS5_LOCUS34773</name>
</gene>